<dbReference type="STRING" id="396588.Tgr7_1470"/>
<dbReference type="AlphaFoldDB" id="B8GRK0"/>
<organism evidence="2 3">
    <name type="scientific">Thioalkalivibrio sulfidiphilus (strain HL-EbGR7)</name>
    <dbReference type="NCBI Taxonomy" id="396588"/>
    <lineage>
        <taxon>Bacteria</taxon>
        <taxon>Pseudomonadati</taxon>
        <taxon>Pseudomonadota</taxon>
        <taxon>Gammaproteobacteria</taxon>
        <taxon>Chromatiales</taxon>
        <taxon>Ectothiorhodospiraceae</taxon>
        <taxon>Thioalkalivibrio</taxon>
    </lineage>
</organism>
<dbReference type="InterPro" id="IPR011852">
    <property type="entry name" value="TRAP_TAXI"/>
</dbReference>
<evidence type="ECO:0000256" key="1">
    <source>
        <dbReference type="SAM" id="SignalP"/>
    </source>
</evidence>
<sequence precursor="true">MIFSKTRFLSTLVAIGATFALSLAAIQPAEAQRQTIRFATSNVGSYGYAVGNVISEILQQNLGRGYAVVVQPYPSTSGAMRSVMDGDGEFGYTADVGMRGLYDGERPYDNYTPRRGMLVHTLYVYPMETFMLVADRRKGEFNSYKDFDGAPGYYTPAGFMNWLNMRRVFAALGYEFNHVEIDNTTVADAFEANTIAGSAGYTTAGVSLPTYWREAELRANLAAVNPSEEEMEKLRAAGLNPVPVDPSKAFSQELGVDTIYAVPIYFAYNVRADMDADLIKNILDILYKNKDKLVEGDAGFGPLAADFVGTQAAGVAANPDIPVHPGLAAFLKEHGAWNDSWTIAGQ</sequence>
<evidence type="ECO:0000313" key="2">
    <source>
        <dbReference type="EMBL" id="ACL72554.1"/>
    </source>
</evidence>
<dbReference type="HOGENOM" id="CLU_801526_0_0_6"/>
<reference evidence="2 3" key="1">
    <citation type="journal article" date="2011" name="Stand. Genomic Sci.">
        <title>Complete genome sequence of 'Thioalkalivibrio sulfidophilus' HL-EbGr7.</title>
        <authorList>
            <person name="Muyzer G."/>
            <person name="Sorokin D.Y."/>
            <person name="Mavromatis K."/>
            <person name="Lapidus A."/>
            <person name="Clum A."/>
            <person name="Ivanova N."/>
            <person name="Pati A."/>
            <person name="d'Haeseleer P."/>
            <person name="Woyke T."/>
            <person name="Kyrpides N.C."/>
        </authorList>
    </citation>
    <scope>NUCLEOTIDE SEQUENCE [LARGE SCALE GENOMIC DNA]</scope>
    <source>
        <strain evidence="2 3">HL-EbGR7</strain>
    </source>
</reference>
<dbReference type="RefSeq" id="WP_012638037.1">
    <property type="nucleotide sequence ID" value="NC_011901.1"/>
</dbReference>
<gene>
    <name evidence="2" type="ordered locus">Tgr7_1470</name>
</gene>
<dbReference type="Pfam" id="PF16868">
    <property type="entry name" value="NMT1_3"/>
    <property type="match status" value="1"/>
</dbReference>
<feature type="chain" id="PRO_5002870577" evidence="1">
    <location>
        <begin position="25"/>
        <end position="346"/>
    </location>
</feature>
<proteinExistence type="predicted"/>
<dbReference type="EMBL" id="CP001339">
    <property type="protein sequence ID" value="ACL72554.1"/>
    <property type="molecule type" value="Genomic_DNA"/>
</dbReference>
<dbReference type="Proteomes" id="UP000002383">
    <property type="component" value="Chromosome"/>
</dbReference>
<keyword evidence="3" id="KW-1185">Reference proteome</keyword>
<dbReference type="SUPFAM" id="SSF53850">
    <property type="entry name" value="Periplasmic binding protein-like II"/>
    <property type="match status" value="1"/>
</dbReference>
<evidence type="ECO:0000313" key="3">
    <source>
        <dbReference type="Proteomes" id="UP000002383"/>
    </source>
</evidence>
<name>B8GRK0_THISH</name>
<dbReference type="OrthoDB" id="8477520at2"/>
<dbReference type="eggNOG" id="COG2358">
    <property type="taxonomic scope" value="Bacteria"/>
</dbReference>
<keyword evidence="1" id="KW-0732">Signal</keyword>
<accession>B8GRK0</accession>
<protein>
    <submittedName>
        <fullName evidence="2">Immunogenic protein (Bcsp31-3)</fullName>
    </submittedName>
</protein>
<feature type="signal peptide" evidence="1">
    <location>
        <begin position="1"/>
        <end position="24"/>
    </location>
</feature>
<dbReference type="Gene3D" id="3.40.190.10">
    <property type="entry name" value="Periplasmic binding protein-like II"/>
    <property type="match status" value="2"/>
</dbReference>
<dbReference type="KEGG" id="tgr:Tgr7_1470"/>